<dbReference type="Gene3D" id="3.90.400.10">
    <property type="entry name" value="Oligo-1,6-glucosidase, Domain 2"/>
    <property type="match status" value="1"/>
</dbReference>
<dbReference type="InterPro" id="IPR006047">
    <property type="entry name" value="GH13_cat_dom"/>
</dbReference>
<dbReference type="Proteomes" id="UP000252530">
    <property type="component" value="Unassembled WGS sequence"/>
</dbReference>
<dbReference type="GO" id="GO:0005975">
    <property type="term" value="P:carbohydrate metabolic process"/>
    <property type="evidence" value="ECO:0007669"/>
    <property type="project" value="InterPro"/>
</dbReference>
<evidence type="ECO:0000259" key="3">
    <source>
        <dbReference type="SMART" id="SM00642"/>
    </source>
</evidence>
<dbReference type="CDD" id="cd11354">
    <property type="entry name" value="AmyAc_bac_CMD_like"/>
    <property type="match status" value="1"/>
</dbReference>
<dbReference type="GO" id="GO:0016798">
    <property type="term" value="F:hydrolase activity, acting on glycosyl bonds"/>
    <property type="evidence" value="ECO:0007669"/>
    <property type="project" value="UniProtKB-KW"/>
</dbReference>
<feature type="domain" description="Glycosyl hydrolase family 13 catalytic" evidence="3">
    <location>
        <begin position="12"/>
        <end position="368"/>
    </location>
</feature>
<dbReference type="SMART" id="SM00642">
    <property type="entry name" value="Aamy"/>
    <property type="match status" value="1"/>
</dbReference>
<accession>A0A366K8U9</accession>
<dbReference type="Gene3D" id="3.20.20.80">
    <property type="entry name" value="Glycosidases"/>
    <property type="match status" value="1"/>
</dbReference>
<keyword evidence="5" id="KW-1185">Reference proteome</keyword>
<evidence type="ECO:0000313" key="4">
    <source>
        <dbReference type="EMBL" id="RBP98089.1"/>
    </source>
</evidence>
<sequence>MVTAKEQVIWWQIYPLGFLGAPIRPQASVSAGQTQPSTTHGPSPDRRGLDGLIDWLDYMLDMGANGLLLGPIFVSQTHGYDTLDYFHIDPRLGGDQAFDRLAQACRSKGIRLMLDGVFNHVGYGNPLFQQALQADQQEEDPLFCVERQEDGQLTYPVFEGHGDLPELNHGSQRTVELVVKVMEYWLARGADAWRLDAAYAVPTEFWAQVLSRVRRDYPQAWFLGEVIHGDYPSIIQESGMDSLTQYELWKAIWSSLESGNFYELDWSLQRHNRFLDSFLPQTFMGNHDVSRIASRLGVHKTALAATTLLTVGGIPSIYYGDERAWEGIKEDRLGGDDAIRPAYPVSPQDLGPQGADIFELIRSLIAIRRQHPWMTSARSRSLHLDNRSYSYELVGGKGQQLRVELNLDPSPHATVSSQGILLLSI</sequence>
<dbReference type="PANTHER" id="PTHR10357">
    <property type="entry name" value="ALPHA-AMYLASE FAMILY MEMBER"/>
    <property type="match status" value="1"/>
</dbReference>
<name>A0A366K8U9_9BIFI</name>
<gene>
    <name evidence="4" type="ORF">CRD60_02675</name>
</gene>
<dbReference type="OrthoDB" id="9802433at2"/>
<dbReference type="Pfam" id="PF00128">
    <property type="entry name" value="Alpha-amylase"/>
    <property type="match status" value="1"/>
</dbReference>
<keyword evidence="2" id="KW-0326">Glycosidase</keyword>
<dbReference type="InterPro" id="IPR017853">
    <property type="entry name" value="GH"/>
</dbReference>
<comment type="caution">
    <text evidence="4">The sequence shown here is derived from an EMBL/GenBank/DDBJ whole genome shotgun (WGS) entry which is preliminary data.</text>
</comment>
<dbReference type="AlphaFoldDB" id="A0A366K8U9"/>
<evidence type="ECO:0000256" key="1">
    <source>
        <dbReference type="ARBA" id="ARBA00022801"/>
    </source>
</evidence>
<keyword evidence="1" id="KW-0378">Hydrolase</keyword>
<evidence type="ECO:0000313" key="5">
    <source>
        <dbReference type="Proteomes" id="UP000252530"/>
    </source>
</evidence>
<dbReference type="PANTHER" id="PTHR10357:SF210">
    <property type="entry name" value="MALTODEXTRIN GLUCOSIDASE"/>
    <property type="match status" value="1"/>
</dbReference>
<organism evidence="4 5">
    <name type="scientific">Bifidobacterium aemilianum</name>
    <dbReference type="NCBI Taxonomy" id="2493120"/>
    <lineage>
        <taxon>Bacteria</taxon>
        <taxon>Bacillati</taxon>
        <taxon>Actinomycetota</taxon>
        <taxon>Actinomycetes</taxon>
        <taxon>Bifidobacteriales</taxon>
        <taxon>Bifidobacteriaceae</taxon>
        <taxon>Bifidobacterium</taxon>
    </lineage>
</organism>
<dbReference type="SUPFAM" id="SSF51445">
    <property type="entry name" value="(Trans)glycosidases"/>
    <property type="match status" value="1"/>
</dbReference>
<reference evidence="4 5" key="1">
    <citation type="submission" date="2017-10" db="EMBL/GenBank/DDBJ databases">
        <title>Bifidobacterium xylocopum sp. nov. and Bifidobacterium aemilianum sp. nov., from the carpenter bee (Xylocopa violacea) digestive tract.</title>
        <authorList>
            <person name="Alberoni D."/>
            <person name="Baffoni L."/>
            <person name="Di Gioia D."/>
            <person name="Gaggia F."/>
            <person name="Biavati B."/>
        </authorList>
    </citation>
    <scope>NUCLEOTIDE SEQUENCE [LARGE SCALE GENOMIC DNA]</scope>
    <source>
        <strain evidence="4 5">XV10</strain>
    </source>
</reference>
<dbReference type="EMBL" id="PDCG01000002">
    <property type="protein sequence ID" value="RBP98089.1"/>
    <property type="molecule type" value="Genomic_DNA"/>
</dbReference>
<evidence type="ECO:0000256" key="2">
    <source>
        <dbReference type="ARBA" id="ARBA00023295"/>
    </source>
</evidence>
<dbReference type="RefSeq" id="WP_113859773.1">
    <property type="nucleotide sequence ID" value="NZ_PDCG01000002.1"/>
</dbReference>
<protein>
    <submittedName>
        <fullName evidence="4">Alpha-amylase</fullName>
    </submittedName>
</protein>
<dbReference type="InterPro" id="IPR045857">
    <property type="entry name" value="O16G_dom_2"/>
</dbReference>
<proteinExistence type="predicted"/>